<protein>
    <submittedName>
        <fullName evidence="1">Uncharacterized protein</fullName>
    </submittedName>
</protein>
<accession>A0ABQ9XV66</accession>
<evidence type="ECO:0000313" key="2">
    <source>
        <dbReference type="Proteomes" id="UP001281761"/>
    </source>
</evidence>
<proteinExistence type="predicted"/>
<dbReference type="EMBL" id="JARBJD010000068">
    <property type="protein sequence ID" value="KAK2955362.1"/>
    <property type="molecule type" value="Genomic_DNA"/>
</dbReference>
<keyword evidence="2" id="KW-1185">Reference proteome</keyword>
<evidence type="ECO:0000313" key="1">
    <source>
        <dbReference type="EMBL" id="KAK2955362.1"/>
    </source>
</evidence>
<organism evidence="1 2">
    <name type="scientific">Blattamonas nauphoetae</name>
    <dbReference type="NCBI Taxonomy" id="2049346"/>
    <lineage>
        <taxon>Eukaryota</taxon>
        <taxon>Metamonada</taxon>
        <taxon>Preaxostyla</taxon>
        <taxon>Oxymonadida</taxon>
        <taxon>Blattamonas</taxon>
    </lineage>
</organism>
<comment type="caution">
    <text evidence="1">The sequence shown here is derived from an EMBL/GenBank/DDBJ whole genome shotgun (WGS) entry which is preliminary data.</text>
</comment>
<name>A0ABQ9XV66_9EUKA</name>
<sequence>MDSSPPYAVVTTLARISLIPHLGIAAWSLEALFPIVERDPSALTRLPSRIFPRSSPYQQYSGLSFLAAVQKKLRIVFSEFQANLPTNPSHLPKYLEFTKDDPYIITHSLDFCRGSLFLPTFLLNASPRIEVDSEIIRDLFLFVKESLHTILTNMSNIDNLIASLASNSSPTIPLIPGVHKQMTDSLHILRNQCELFVNNSWCFFKDLTSAITDLHKNSFQTILLDDPSFPDLILNSLKLNHKDIRRNTLMALTTIVVDYPSMRERFMTVNLVGRMYEIIDFVSLPLSESNTLLELTIFIACMFCPIGDDLEAHFEQYRLIRVSVFEPAKQFLTFLFNNSDKLIQDEEHKSELEYHLCWIHHHFIVVELQSDEHNSDIVSELVKWEVRTMVEMENEEHFELVFQNMLGRTQEWNEVKRERQKRREVFLREEGWDDAFELRVVGIEADMTQQLHRKQMFESEIAQRVVGCSVSRSSNHDSGTGMMSPNLEGTLVCLNTFSSCIRQRNADLETTKMVSFTLRTFKDMTVAAGNEGGEAAINILNSKSSLTVRTESSLSVRTGFFQTCIF</sequence>
<dbReference type="Proteomes" id="UP001281761">
    <property type="component" value="Unassembled WGS sequence"/>
</dbReference>
<reference evidence="1 2" key="1">
    <citation type="journal article" date="2022" name="bioRxiv">
        <title>Genomics of Preaxostyla Flagellates Illuminates Evolutionary Transitions and the Path Towards Mitochondrial Loss.</title>
        <authorList>
            <person name="Novak L.V.F."/>
            <person name="Treitli S.C."/>
            <person name="Pyrih J."/>
            <person name="Halakuc P."/>
            <person name="Pipaliya S.V."/>
            <person name="Vacek V."/>
            <person name="Brzon O."/>
            <person name="Soukal P."/>
            <person name="Eme L."/>
            <person name="Dacks J.B."/>
            <person name="Karnkowska A."/>
            <person name="Elias M."/>
            <person name="Hampl V."/>
        </authorList>
    </citation>
    <scope>NUCLEOTIDE SEQUENCE [LARGE SCALE GENOMIC DNA]</scope>
    <source>
        <strain evidence="1">NAU3</strain>
        <tissue evidence="1">Gut</tissue>
    </source>
</reference>
<gene>
    <name evidence="1" type="ORF">BLNAU_9755</name>
</gene>